<dbReference type="PANTHER" id="PTHR47959:SF24">
    <property type="entry name" value="ATP-DEPENDENT RNA HELICASE"/>
    <property type="match status" value="1"/>
</dbReference>
<evidence type="ECO:0000256" key="2">
    <source>
        <dbReference type="ARBA" id="ARBA00022801"/>
    </source>
</evidence>
<feature type="compositionally biased region" description="Basic and acidic residues" evidence="6">
    <location>
        <begin position="312"/>
        <end position="347"/>
    </location>
</feature>
<dbReference type="SMART" id="SM00490">
    <property type="entry name" value="HELICc"/>
    <property type="match status" value="1"/>
</dbReference>
<evidence type="ECO:0000259" key="9">
    <source>
        <dbReference type="PROSITE" id="PS51194"/>
    </source>
</evidence>
<name>A0AAW0KGE7_QUESU</name>
<dbReference type="Pfam" id="PF00271">
    <property type="entry name" value="Helicase_C"/>
    <property type="match status" value="1"/>
</dbReference>
<dbReference type="InterPro" id="IPR000629">
    <property type="entry name" value="RNA-helicase_DEAD-box_CS"/>
</dbReference>
<keyword evidence="11" id="KW-1185">Reference proteome</keyword>
<dbReference type="PROSITE" id="PS51194">
    <property type="entry name" value="HELICASE_CTER"/>
    <property type="match status" value="1"/>
</dbReference>
<dbReference type="PANTHER" id="PTHR47959">
    <property type="entry name" value="ATP-DEPENDENT RNA HELICASE RHLE-RELATED"/>
    <property type="match status" value="1"/>
</dbReference>
<gene>
    <name evidence="10" type="primary">RH10_2</name>
    <name evidence="10" type="ORF">CFP56_019933</name>
</gene>
<reference evidence="10 11" key="1">
    <citation type="journal article" date="2018" name="Sci. Data">
        <title>The draft genome sequence of cork oak.</title>
        <authorList>
            <person name="Ramos A.M."/>
            <person name="Usie A."/>
            <person name="Barbosa P."/>
            <person name="Barros P.M."/>
            <person name="Capote T."/>
            <person name="Chaves I."/>
            <person name="Simoes F."/>
            <person name="Abreu I."/>
            <person name="Carrasquinho I."/>
            <person name="Faro C."/>
            <person name="Guimaraes J.B."/>
            <person name="Mendonca D."/>
            <person name="Nobrega F."/>
            <person name="Rodrigues L."/>
            <person name="Saibo N.J.M."/>
            <person name="Varela M.C."/>
            <person name="Egas C."/>
            <person name="Matos J."/>
            <person name="Miguel C.M."/>
            <person name="Oliveira M.M."/>
            <person name="Ricardo C.P."/>
            <person name="Goncalves S."/>
        </authorList>
    </citation>
    <scope>NUCLEOTIDE SEQUENCE [LARGE SCALE GENOMIC DNA]</scope>
    <source>
        <strain evidence="11">cv. HL8</strain>
    </source>
</reference>
<keyword evidence="7" id="KW-1133">Transmembrane helix</keyword>
<dbReference type="PROSITE" id="PS00039">
    <property type="entry name" value="DEAD_ATP_HELICASE"/>
    <property type="match status" value="1"/>
</dbReference>
<dbReference type="GO" id="GO:0005829">
    <property type="term" value="C:cytosol"/>
    <property type="evidence" value="ECO:0007669"/>
    <property type="project" value="TreeGrafter"/>
</dbReference>
<dbReference type="InterPro" id="IPR011545">
    <property type="entry name" value="DEAD/DEAH_box_helicase_dom"/>
</dbReference>
<evidence type="ECO:0000256" key="3">
    <source>
        <dbReference type="ARBA" id="ARBA00022806"/>
    </source>
</evidence>
<protein>
    <submittedName>
        <fullName evidence="10">Dead-box atp-dependent rna helicase 10</fullName>
    </submittedName>
</protein>
<feature type="domain" description="Helicase C-terminal" evidence="9">
    <location>
        <begin position="159"/>
        <end position="305"/>
    </location>
</feature>
<evidence type="ECO:0000313" key="11">
    <source>
        <dbReference type="Proteomes" id="UP000237347"/>
    </source>
</evidence>
<evidence type="ECO:0000256" key="7">
    <source>
        <dbReference type="SAM" id="Phobius"/>
    </source>
</evidence>
<feature type="region of interest" description="Disordered" evidence="6">
    <location>
        <begin position="308"/>
        <end position="347"/>
    </location>
</feature>
<keyword evidence="7" id="KW-0812">Transmembrane</keyword>
<evidence type="ECO:0000256" key="4">
    <source>
        <dbReference type="ARBA" id="ARBA00022840"/>
    </source>
</evidence>
<feature type="domain" description="Helicase ATP-binding" evidence="8">
    <location>
        <begin position="1"/>
        <end position="122"/>
    </location>
</feature>
<dbReference type="CDD" id="cd18787">
    <property type="entry name" value="SF2_C_DEAD"/>
    <property type="match status" value="1"/>
</dbReference>
<keyword evidence="3 5" id="KW-0347">Helicase</keyword>
<dbReference type="Pfam" id="PF00270">
    <property type="entry name" value="DEAD"/>
    <property type="match status" value="1"/>
</dbReference>
<dbReference type="GO" id="GO:0003676">
    <property type="term" value="F:nucleic acid binding"/>
    <property type="evidence" value="ECO:0007669"/>
    <property type="project" value="InterPro"/>
</dbReference>
<evidence type="ECO:0000256" key="6">
    <source>
        <dbReference type="SAM" id="MobiDB-lite"/>
    </source>
</evidence>
<dbReference type="PROSITE" id="PS51192">
    <property type="entry name" value="HELICASE_ATP_BIND_1"/>
    <property type="match status" value="1"/>
</dbReference>
<keyword evidence="1 5" id="KW-0547">Nucleotide-binding</keyword>
<accession>A0AAW0KGE7</accession>
<evidence type="ECO:0000259" key="8">
    <source>
        <dbReference type="PROSITE" id="PS51192"/>
    </source>
</evidence>
<comment type="similarity">
    <text evidence="5">Belongs to the DEAD box helicase family.</text>
</comment>
<dbReference type="GO" id="GO:0016787">
    <property type="term" value="F:hydrolase activity"/>
    <property type="evidence" value="ECO:0007669"/>
    <property type="project" value="UniProtKB-KW"/>
</dbReference>
<dbReference type="Proteomes" id="UP000237347">
    <property type="component" value="Unassembled WGS sequence"/>
</dbReference>
<dbReference type="InterPro" id="IPR014001">
    <property type="entry name" value="Helicase_ATP-bd"/>
</dbReference>
<evidence type="ECO:0000313" key="10">
    <source>
        <dbReference type="EMBL" id="KAK7838339.1"/>
    </source>
</evidence>
<dbReference type="InterPro" id="IPR027417">
    <property type="entry name" value="P-loop_NTPase"/>
</dbReference>
<keyword evidence="2 5" id="KW-0378">Hydrolase</keyword>
<evidence type="ECO:0000256" key="1">
    <source>
        <dbReference type="ARBA" id="ARBA00022741"/>
    </source>
</evidence>
<proteinExistence type="inferred from homology"/>
<dbReference type="SUPFAM" id="SSF52540">
    <property type="entry name" value="P-loop containing nucleoside triphosphate hydrolases"/>
    <property type="match status" value="1"/>
</dbReference>
<dbReference type="InterPro" id="IPR001650">
    <property type="entry name" value="Helicase_C-like"/>
</dbReference>
<keyword evidence="7" id="KW-0472">Membrane</keyword>
<organism evidence="10 11">
    <name type="scientific">Quercus suber</name>
    <name type="common">Cork oak</name>
    <dbReference type="NCBI Taxonomy" id="58331"/>
    <lineage>
        <taxon>Eukaryota</taxon>
        <taxon>Viridiplantae</taxon>
        <taxon>Streptophyta</taxon>
        <taxon>Embryophyta</taxon>
        <taxon>Tracheophyta</taxon>
        <taxon>Spermatophyta</taxon>
        <taxon>Magnoliopsida</taxon>
        <taxon>eudicotyledons</taxon>
        <taxon>Gunneridae</taxon>
        <taxon>Pentapetalae</taxon>
        <taxon>rosids</taxon>
        <taxon>fabids</taxon>
        <taxon>Fagales</taxon>
        <taxon>Fagaceae</taxon>
        <taxon>Quercus</taxon>
    </lineage>
</organism>
<comment type="caution">
    <text evidence="10">The sequence shown here is derived from an EMBL/GenBank/DDBJ whole genome shotgun (WGS) entry which is preliminary data.</text>
</comment>
<dbReference type="InterPro" id="IPR050079">
    <property type="entry name" value="DEAD_box_RNA_helicase"/>
</dbReference>
<dbReference type="GO" id="GO:0003724">
    <property type="term" value="F:RNA helicase activity"/>
    <property type="evidence" value="ECO:0007669"/>
    <property type="project" value="TreeGrafter"/>
</dbReference>
<dbReference type="EMBL" id="PKMF04000308">
    <property type="protein sequence ID" value="KAK7838339.1"/>
    <property type="molecule type" value="Genomic_DNA"/>
</dbReference>
<dbReference type="AlphaFoldDB" id="A0AAW0KGE7"/>
<evidence type="ECO:0000256" key="5">
    <source>
        <dbReference type="RuleBase" id="RU000492"/>
    </source>
</evidence>
<dbReference type="GO" id="GO:0005524">
    <property type="term" value="F:ATP binding"/>
    <property type="evidence" value="ECO:0007669"/>
    <property type="project" value="UniProtKB-KW"/>
</dbReference>
<keyword evidence="4 5" id="KW-0067">ATP-binding</keyword>
<dbReference type="Gene3D" id="3.40.50.300">
    <property type="entry name" value="P-loop containing nucleotide triphosphate hydrolases"/>
    <property type="match status" value="2"/>
</dbReference>
<feature type="transmembrane region" description="Helical" evidence="7">
    <location>
        <begin position="149"/>
        <end position="168"/>
    </location>
</feature>
<sequence>MQKKGKETIYLMQAYLPNSLWFAGGVDMVEQTINLAKQPHIIVGTPEGLVDHISNMNGFSLHTMKYLVLDEADRLLNEEFEESVDEIMKVIPHERRTSLFSATMTEKVKKLQRDCLRNPVKFVHTSSNSTVDMLKQQYCFMSAKYKRSFCYCMMVFGTFLECYLAYILTEMSGCTSVVFTRNCKATHFLTIMLRHLGLRAIPISGRMSQSNRVGALNQFKAGECNVLICTNAAMRGFDIPSVELVIYYDIPTDVKWPTGIYPSNGKNCSISFCNLSSKKFPEFHCQHEQVLLFMERIIDANKNISGEAVTTRSREKNDEIGRGGGDEIKIKELGGEKGKKEGGHADD</sequence>